<dbReference type="InterPro" id="IPR011335">
    <property type="entry name" value="Restrct_endonuc-II-like"/>
</dbReference>
<sequence>MRRKIIRYNPQLTALAKQLRQNMTVAEVLLWNRLKNKQMRGYDFDRQRPIDEYIVDFYCKDLLLAIEIDGFSHAHPSSYAHDMARQERLESLGVHILRFQDEQVKQDIEQVLWGIEGWIIAYESQHVTHP</sequence>
<dbReference type="AlphaFoldDB" id="A0A0S6W4J1"/>
<protein>
    <recommendedName>
        <fullName evidence="1">DUF559 domain-containing protein</fullName>
    </recommendedName>
</protein>
<accession>A0A0S6W4J1</accession>
<dbReference type="SUPFAM" id="SSF52980">
    <property type="entry name" value="Restriction endonuclease-like"/>
    <property type="match status" value="1"/>
</dbReference>
<dbReference type="HOGENOM" id="CLU_107928_1_2_0"/>
<name>A0A0S6W4J1_9BACT</name>
<dbReference type="InterPro" id="IPR047216">
    <property type="entry name" value="Endonuclease_DUF559_bact"/>
</dbReference>
<evidence type="ECO:0000259" key="1">
    <source>
        <dbReference type="Pfam" id="PF04480"/>
    </source>
</evidence>
<gene>
    <name evidence="2" type="ORF">U14_04348</name>
</gene>
<dbReference type="Proteomes" id="UP000030700">
    <property type="component" value="Unassembled WGS sequence"/>
</dbReference>
<dbReference type="PANTHER" id="PTHR38590">
    <property type="entry name" value="BLL0828 PROTEIN"/>
    <property type="match status" value="1"/>
</dbReference>
<feature type="domain" description="DUF559" evidence="1">
    <location>
        <begin position="12"/>
        <end position="115"/>
    </location>
</feature>
<dbReference type="PANTHER" id="PTHR38590:SF1">
    <property type="entry name" value="BLL0828 PROTEIN"/>
    <property type="match status" value="1"/>
</dbReference>
<evidence type="ECO:0000313" key="3">
    <source>
        <dbReference type="Proteomes" id="UP000030700"/>
    </source>
</evidence>
<reference evidence="2" key="1">
    <citation type="journal article" date="2015" name="PeerJ">
        <title>First genomic representation of candidate bacterial phylum KSB3 points to enhanced environmental sensing as a trigger of wastewater bulking.</title>
        <authorList>
            <person name="Sekiguchi Y."/>
            <person name="Ohashi A."/>
            <person name="Parks D.H."/>
            <person name="Yamauchi T."/>
            <person name="Tyson G.W."/>
            <person name="Hugenholtz P."/>
        </authorList>
    </citation>
    <scope>NUCLEOTIDE SEQUENCE [LARGE SCALE GENOMIC DNA]</scope>
</reference>
<proteinExistence type="predicted"/>
<dbReference type="Pfam" id="PF04480">
    <property type="entry name" value="DUF559"/>
    <property type="match status" value="1"/>
</dbReference>
<dbReference type="CDD" id="cd01038">
    <property type="entry name" value="Endonuclease_DUF559"/>
    <property type="match status" value="1"/>
</dbReference>
<dbReference type="STRING" id="1499966.U14_04348"/>
<keyword evidence="3" id="KW-1185">Reference proteome</keyword>
<dbReference type="Gene3D" id="3.40.960.10">
    <property type="entry name" value="VSR Endonuclease"/>
    <property type="match status" value="1"/>
</dbReference>
<dbReference type="InterPro" id="IPR007569">
    <property type="entry name" value="DUF559"/>
</dbReference>
<dbReference type="EMBL" id="DF820459">
    <property type="protein sequence ID" value="GAK53089.1"/>
    <property type="molecule type" value="Genomic_DNA"/>
</dbReference>
<organism evidence="2">
    <name type="scientific">Candidatus Moduliflexus flocculans</name>
    <dbReference type="NCBI Taxonomy" id="1499966"/>
    <lineage>
        <taxon>Bacteria</taxon>
        <taxon>Candidatus Moduliflexota</taxon>
        <taxon>Candidatus Moduliflexia</taxon>
        <taxon>Candidatus Moduliflexales</taxon>
        <taxon>Candidatus Moduliflexaceae</taxon>
    </lineage>
</organism>
<evidence type="ECO:0000313" key="2">
    <source>
        <dbReference type="EMBL" id="GAK53089.1"/>
    </source>
</evidence>